<feature type="region of interest" description="Disordered" evidence="1">
    <location>
        <begin position="69"/>
        <end position="102"/>
    </location>
</feature>
<dbReference type="Proteomes" id="UP000095751">
    <property type="component" value="Unassembled WGS sequence"/>
</dbReference>
<feature type="region of interest" description="Disordered" evidence="1">
    <location>
        <begin position="363"/>
        <end position="436"/>
    </location>
</feature>
<evidence type="ECO:0000313" key="3">
    <source>
        <dbReference type="EMBL" id="OEU07320.1"/>
    </source>
</evidence>
<dbReference type="Gene3D" id="6.10.140.530">
    <property type="match status" value="3"/>
</dbReference>
<name>A0A1E7EN09_9STRA</name>
<dbReference type="PANTHER" id="PTHR33418:SF1">
    <property type="entry name" value="HELICASE-ASSOCIATED DOMAIN-CONTAINING PROTEIN"/>
    <property type="match status" value="1"/>
</dbReference>
<reference evidence="3 4" key="1">
    <citation type="submission" date="2016-09" db="EMBL/GenBank/DDBJ databases">
        <title>Extensive genetic diversity and differential bi-allelic expression allows diatom success in the polar Southern Ocean.</title>
        <authorList>
            <consortium name="DOE Joint Genome Institute"/>
            <person name="Mock T."/>
            <person name="Otillar R.P."/>
            <person name="Strauss J."/>
            <person name="Dupont C."/>
            <person name="Frickenhaus S."/>
            <person name="Maumus F."/>
            <person name="Mcmullan M."/>
            <person name="Sanges R."/>
            <person name="Schmutz J."/>
            <person name="Toseland A."/>
            <person name="Valas R."/>
            <person name="Veluchamy A."/>
            <person name="Ward B.J."/>
            <person name="Allen A."/>
            <person name="Barry K."/>
            <person name="Falciatore A."/>
            <person name="Ferrante M."/>
            <person name="Fortunato A.E."/>
            <person name="Gloeckner G."/>
            <person name="Gruber A."/>
            <person name="Hipkin R."/>
            <person name="Janech M."/>
            <person name="Kroth P."/>
            <person name="Leese F."/>
            <person name="Lindquist E."/>
            <person name="Lyon B.R."/>
            <person name="Martin J."/>
            <person name="Mayer C."/>
            <person name="Parker M."/>
            <person name="Quesneville H."/>
            <person name="Raymond J."/>
            <person name="Uhlig C."/>
            <person name="Valentin K.U."/>
            <person name="Worden A.Z."/>
            <person name="Armbrust E.V."/>
            <person name="Bowler C."/>
            <person name="Green B."/>
            <person name="Moulton V."/>
            <person name="Van Oosterhout C."/>
            <person name="Grigoriev I."/>
        </authorList>
    </citation>
    <scope>NUCLEOTIDE SEQUENCE [LARGE SCALE GENOMIC DNA]</scope>
    <source>
        <strain evidence="3 4">CCMP1102</strain>
    </source>
</reference>
<feature type="compositionally biased region" description="Polar residues" evidence="1">
    <location>
        <begin position="23"/>
        <end position="34"/>
    </location>
</feature>
<dbReference type="InParanoid" id="A0A1E7EN09"/>
<dbReference type="PANTHER" id="PTHR33418">
    <property type="entry name" value="HELICASE-ASSOCIATED"/>
    <property type="match status" value="1"/>
</dbReference>
<feature type="compositionally biased region" description="Gly residues" evidence="1">
    <location>
        <begin position="74"/>
        <end position="85"/>
    </location>
</feature>
<feature type="domain" description="Helicase-associated" evidence="2">
    <location>
        <begin position="104"/>
        <end position="171"/>
    </location>
</feature>
<dbReference type="InterPro" id="IPR005114">
    <property type="entry name" value="Helicase_assoc"/>
</dbReference>
<proteinExistence type="predicted"/>
<feature type="domain" description="Helicase-associated" evidence="2">
    <location>
        <begin position="176"/>
        <end position="242"/>
    </location>
</feature>
<feature type="compositionally biased region" description="Low complexity" evidence="1">
    <location>
        <begin position="1"/>
        <end position="14"/>
    </location>
</feature>
<evidence type="ECO:0000256" key="1">
    <source>
        <dbReference type="SAM" id="MobiDB-lite"/>
    </source>
</evidence>
<accession>A0A1E7EN09</accession>
<dbReference type="Pfam" id="PF03457">
    <property type="entry name" value="HA"/>
    <property type="match status" value="3"/>
</dbReference>
<feature type="compositionally biased region" description="Basic and acidic residues" evidence="1">
    <location>
        <begin position="398"/>
        <end position="430"/>
    </location>
</feature>
<feature type="compositionally biased region" description="Polar residues" evidence="1">
    <location>
        <begin position="86"/>
        <end position="95"/>
    </location>
</feature>
<keyword evidence="4" id="KW-1185">Reference proteome</keyword>
<dbReference type="AlphaFoldDB" id="A0A1E7EN09"/>
<evidence type="ECO:0000313" key="4">
    <source>
        <dbReference type="Proteomes" id="UP000095751"/>
    </source>
</evidence>
<feature type="region of interest" description="Disordered" evidence="1">
    <location>
        <begin position="1"/>
        <end position="34"/>
    </location>
</feature>
<dbReference type="OrthoDB" id="42040at2759"/>
<organism evidence="3 4">
    <name type="scientific">Fragilariopsis cylindrus CCMP1102</name>
    <dbReference type="NCBI Taxonomy" id="635003"/>
    <lineage>
        <taxon>Eukaryota</taxon>
        <taxon>Sar</taxon>
        <taxon>Stramenopiles</taxon>
        <taxon>Ochrophyta</taxon>
        <taxon>Bacillariophyta</taxon>
        <taxon>Bacillariophyceae</taxon>
        <taxon>Bacillariophycidae</taxon>
        <taxon>Bacillariales</taxon>
        <taxon>Bacillariaceae</taxon>
        <taxon>Fragilariopsis</taxon>
    </lineage>
</organism>
<protein>
    <recommendedName>
        <fullName evidence="2">Helicase-associated domain-containing protein</fullName>
    </recommendedName>
</protein>
<evidence type="ECO:0000259" key="2">
    <source>
        <dbReference type="Pfam" id="PF03457"/>
    </source>
</evidence>
<dbReference type="EMBL" id="KV784386">
    <property type="protein sequence ID" value="OEU07320.1"/>
    <property type="molecule type" value="Genomic_DNA"/>
</dbReference>
<feature type="compositionally biased region" description="Polar residues" evidence="1">
    <location>
        <begin position="378"/>
        <end position="388"/>
    </location>
</feature>
<gene>
    <name evidence="3" type="ORF">FRACYDRAFT_197621</name>
</gene>
<dbReference type="KEGG" id="fcy:FRACYDRAFT_197621"/>
<feature type="domain" description="Helicase-associated" evidence="2">
    <location>
        <begin position="248"/>
        <end position="315"/>
    </location>
</feature>
<sequence>MSSNFSSDSSGNDSAPAAIKHPSTISGTNKRCKIDSSNKNATATAYDVTNIIAKKDGTVHNVRPVAVSYTQKRGNGGGGGGGGGVLSSSTSTTANHRQKKRKYQTFEDQLVQLADYKEKNGHCNVPQSFQGCRSKLGNWVCDMRTQYKKYKESKPSNMTNERISALEKLDFKWSKRHSFEDRLAQLADYKEKNGHCNVPQSFQGYGLGQWVDYQRKDYKKYKGSKPSNMKNERIRALEKLDFKWRIRTNFEDQLVQLADYKEKNGHCNVPQSFQGCRSKLGNWVSGMRTQYKKHKESKPSNMTNERVSALEKLDFKWQGNCGPAFRTLSLLAQQENDDNEVVAVARSVPTLEVPPTEVVIDVEKEDQIEREDDDQLFGDNTMTSSNNGDSDEDIGEDNVYRAEGDDHYYGNSDHDGGGWHDLGDDFHNSDDDSLVF</sequence>